<organism evidence="2 3">
    <name type="scientific">Paludisphaera borealis</name>
    <dbReference type="NCBI Taxonomy" id="1387353"/>
    <lineage>
        <taxon>Bacteria</taxon>
        <taxon>Pseudomonadati</taxon>
        <taxon>Planctomycetota</taxon>
        <taxon>Planctomycetia</taxon>
        <taxon>Isosphaerales</taxon>
        <taxon>Isosphaeraceae</taxon>
        <taxon>Paludisphaera</taxon>
    </lineage>
</organism>
<dbReference type="EMBL" id="CP019082">
    <property type="protein sequence ID" value="APW64007.1"/>
    <property type="molecule type" value="Genomic_DNA"/>
</dbReference>
<dbReference type="Gene3D" id="3.90.190.10">
    <property type="entry name" value="Protein tyrosine phosphatase superfamily"/>
    <property type="match status" value="1"/>
</dbReference>
<dbReference type="InterPro" id="IPR020422">
    <property type="entry name" value="TYR_PHOSPHATASE_DUAL_dom"/>
</dbReference>
<evidence type="ECO:0000259" key="1">
    <source>
        <dbReference type="PROSITE" id="PS50056"/>
    </source>
</evidence>
<accession>A0A1U7CYI2</accession>
<keyword evidence="3" id="KW-1185">Reference proteome</keyword>
<dbReference type="SMART" id="SM00195">
    <property type="entry name" value="DSPc"/>
    <property type="match status" value="1"/>
</dbReference>
<evidence type="ECO:0000313" key="3">
    <source>
        <dbReference type="Proteomes" id="UP000186309"/>
    </source>
</evidence>
<feature type="domain" description="Tyrosine specific protein phosphatases" evidence="1">
    <location>
        <begin position="63"/>
        <end position="121"/>
    </location>
</feature>
<dbReference type="PROSITE" id="PS50056">
    <property type="entry name" value="TYR_PHOSPHATASE_2"/>
    <property type="match status" value="1"/>
</dbReference>
<dbReference type="SUPFAM" id="SSF52799">
    <property type="entry name" value="(Phosphotyrosine protein) phosphatases II"/>
    <property type="match status" value="1"/>
</dbReference>
<dbReference type="InterPro" id="IPR000387">
    <property type="entry name" value="Tyr_Pase_dom"/>
</dbReference>
<dbReference type="Pfam" id="PF22785">
    <property type="entry name" value="Tc-R-P"/>
    <property type="match status" value="1"/>
</dbReference>
<dbReference type="Proteomes" id="UP000186309">
    <property type="component" value="Chromosome"/>
</dbReference>
<dbReference type="OrthoDB" id="278239at2"/>
<dbReference type="RefSeq" id="WP_076350296.1">
    <property type="nucleotide sequence ID" value="NZ_CP019082.1"/>
</dbReference>
<evidence type="ECO:0000313" key="2">
    <source>
        <dbReference type="EMBL" id="APW64007.1"/>
    </source>
</evidence>
<name>A0A1U7CYI2_9BACT</name>
<dbReference type="AlphaFoldDB" id="A0A1U7CYI2"/>
<protein>
    <recommendedName>
        <fullName evidence="1">Tyrosine specific protein phosphatases domain-containing protein</fullName>
    </recommendedName>
</protein>
<dbReference type="STRING" id="1387353.BSF38_05596"/>
<sequence length="145" mass="15405">MRRVPPHSVWIGHDGDGRNFPELHESDVQAVVQLAIEEPAIQPPRDLVFLRIPLSDGAGNPSESLILAVRTVAQLIGLGIPTLVCCGAGMSRSPCIVAAALSLALQLTPEEALDQVKNSGPCDVAPSLWAETRDLLAAWRSDVGL</sequence>
<dbReference type="InterPro" id="IPR029021">
    <property type="entry name" value="Prot-tyrosine_phosphatase-like"/>
</dbReference>
<gene>
    <name evidence="2" type="ORF">BSF38_05596</name>
</gene>
<dbReference type="KEGG" id="pbor:BSF38_05596"/>
<proteinExistence type="predicted"/>
<reference evidence="3" key="1">
    <citation type="submission" date="2016-12" db="EMBL/GenBank/DDBJ databases">
        <title>Comparative genomics of four Isosphaeraceae planctomycetes: a common pool of plasmids and glycoside hydrolase genes.</title>
        <authorList>
            <person name="Ivanova A."/>
        </authorList>
    </citation>
    <scope>NUCLEOTIDE SEQUENCE [LARGE SCALE GENOMIC DNA]</scope>
    <source>
        <strain evidence="3">PX4</strain>
    </source>
</reference>